<dbReference type="EMBL" id="AWSJ01000058">
    <property type="protein sequence ID" value="ERI10979.1"/>
    <property type="molecule type" value="Genomic_DNA"/>
</dbReference>
<dbReference type="Proteomes" id="UP000016511">
    <property type="component" value="Unassembled WGS sequence"/>
</dbReference>
<reference evidence="1 2" key="1">
    <citation type="submission" date="2013-08" db="EMBL/GenBank/DDBJ databases">
        <authorList>
            <person name="Weinstock G."/>
            <person name="Sodergren E."/>
            <person name="Wylie T."/>
            <person name="Fulton L."/>
            <person name="Fulton R."/>
            <person name="Fronick C."/>
            <person name="O'Laughlin M."/>
            <person name="Godfrey J."/>
            <person name="Miner T."/>
            <person name="Herter B."/>
            <person name="Appelbaum E."/>
            <person name="Cordes M."/>
            <person name="Lek S."/>
            <person name="Wollam A."/>
            <person name="Pepin K.H."/>
            <person name="Palsikar V.B."/>
            <person name="Mitreva M."/>
            <person name="Wilson R.K."/>
        </authorList>
    </citation>
    <scope>NUCLEOTIDE SEQUENCE [LARGE SCALE GENOMIC DNA]</scope>
    <source>
        <strain evidence="1 2">ATCC 12856</strain>
    </source>
</reference>
<protein>
    <submittedName>
        <fullName evidence="1">Uncharacterized protein</fullName>
    </submittedName>
</protein>
<dbReference type="PATRIC" id="fig|649747.3.peg.799"/>
<organism evidence="1 2">
    <name type="scientific">Aneurinibacillus aneurinilyticus ATCC 12856</name>
    <dbReference type="NCBI Taxonomy" id="649747"/>
    <lineage>
        <taxon>Bacteria</taxon>
        <taxon>Bacillati</taxon>
        <taxon>Bacillota</taxon>
        <taxon>Bacilli</taxon>
        <taxon>Bacillales</taxon>
        <taxon>Paenibacillaceae</taxon>
        <taxon>Aneurinibacillus group</taxon>
        <taxon>Aneurinibacillus</taxon>
    </lineage>
</organism>
<evidence type="ECO:0000313" key="1">
    <source>
        <dbReference type="EMBL" id="ERI10979.1"/>
    </source>
</evidence>
<sequence length="40" mass="4809">MLAERKHSFFCSLFLNIKLTILFMKERKPVKTRIIQGEKI</sequence>
<gene>
    <name evidence="1" type="ORF">HMPREF0083_00882</name>
</gene>
<dbReference type="STRING" id="649747.HMPREF0083_00882"/>
<proteinExistence type="predicted"/>
<name>U1WQU2_ANEAE</name>
<keyword evidence="2" id="KW-1185">Reference proteome</keyword>
<evidence type="ECO:0000313" key="2">
    <source>
        <dbReference type="Proteomes" id="UP000016511"/>
    </source>
</evidence>
<dbReference type="HOGENOM" id="CLU_3284035_0_0_9"/>
<comment type="caution">
    <text evidence="1">The sequence shown here is derived from an EMBL/GenBank/DDBJ whole genome shotgun (WGS) entry which is preliminary data.</text>
</comment>
<accession>U1WQU2</accession>
<dbReference type="AlphaFoldDB" id="U1WQU2"/>